<dbReference type="InterPro" id="IPR003607">
    <property type="entry name" value="HD/PDEase_dom"/>
</dbReference>
<dbReference type="GO" id="GO:0007165">
    <property type="term" value="P:signal transduction"/>
    <property type="evidence" value="ECO:0007669"/>
    <property type="project" value="InterPro"/>
</dbReference>
<dbReference type="GO" id="GO:0004114">
    <property type="term" value="F:3',5'-cyclic-nucleotide phosphodiesterase activity"/>
    <property type="evidence" value="ECO:0007669"/>
    <property type="project" value="InterPro"/>
</dbReference>
<dbReference type="InterPro" id="IPR002073">
    <property type="entry name" value="PDEase_catalytic_dom"/>
</dbReference>
<evidence type="ECO:0000256" key="6">
    <source>
        <dbReference type="RuleBase" id="RU363067"/>
    </source>
</evidence>
<feature type="transmembrane region" description="Helical" evidence="7">
    <location>
        <begin position="179"/>
        <end position="197"/>
    </location>
</feature>
<feature type="binding site" evidence="5">
    <location>
        <position position="557"/>
    </location>
    <ligand>
        <name>Zn(2+)</name>
        <dbReference type="ChEBI" id="CHEBI:29105"/>
        <label>1</label>
    </ligand>
</feature>
<dbReference type="PROSITE" id="PS51845">
    <property type="entry name" value="PDEASE_I_2"/>
    <property type="match status" value="1"/>
</dbReference>
<keyword evidence="10" id="KW-1185">Reference proteome</keyword>
<dbReference type="PANTHER" id="PTHR11347">
    <property type="entry name" value="CYCLIC NUCLEOTIDE PHOSPHODIESTERASE"/>
    <property type="match status" value="1"/>
</dbReference>
<dbReference type="EMBL" id="LK391710">
    <property type="protein sequence ID" value="CDR97676.1"/>
    <property type="molecule type" value="Genomic_DNA"/>
</dbReference>
<dbReference type="InterPro" id="IPR036971">
    <property type="entry name" value="PDEase_catalytic_dom_sf"/>
</dbReference>
<name>A0A061DAE7_BABBI</name>
<keyword evidence="2 6" id="KW-0378">Hydrolase</keyword>
<gene>
    <name evidence="9" type="ORF">BBBOND_0401680</name>
</gene>
<dbReference type="GO" id="GO:0046872">
    <property type="term" value="F:metal ion binding"/>
    <property type="evidence" value="ECO:0007669"/>
    <property type="project" value="UniProtKB-KW"/>
</dbReference>
<dbReference type="Pfam" id="PF00233">
    <property type="entry name" value="PDEase_I"/>
    <property type="match status" value="1"/>
</dbReference>
<feature type="binding site" evidence="4">
    <location>
        <position position="665"/>
    </location>
    <ligand>
        <name>AMP</name>
        <dbReference type="ChEBI" id="CHEBI:456215"/>
    </ligand>
</feature>
<dbReference type="KEGG" id="bbig:BBBOND_0401680"/>
<evidence type="ECO:0000256" key="4">
    <source>
        <dbReference type="PIRSR" id="PIRSR623088-2"/>
    </source>
</evidence>
<evidence type="ECO:0000256" key="3">
    <source>
        <dbReference type="PIRSR" id="PIRSR623088-1"/>
    </source>
</evidence>
<dbReference type="PROSITE" id="PS00126">
    <property type="entry name" value="PDEASE_I_1"/>
    <property type="match status" value="1"/>
</dbReference>
<keyword evidence="7" id="KW-0472">Membrane</keyword>
<feature type="binding site" evidence="4">
    <location>
        <begin position="516"/>
        <end position="520"/>
    </location>
    <ligand>
        <name>AMP</name>
        <dbReference type="ChEBI" id="CHEBI:456215"/>
    </ligand>
</feature>
<comment type="similarity">
    <text evidence="6">Belongs to the cyclic nucleotide phosphodiesterase family.</text>
</comment>
<keyword evidence="7" id="KW-1133">Transmembrane helix</keyword>
<dbReference type="Gene3D" id="1.10.1300.10">
    <property type="entry name" value="3'5'-cyclic nucleotide phosphodiesterase, catalytic domain"/>
    <property type="match status" value="1"/>
</dbReference>
<dbReference type="GeneID" id="24566217"/>
<organism evidence="9 10">
    <name type="scientific">Babesia bigemina</name>
    <dbReference type="NCBI Taxonomy" id="5866"/>
    <lineage>
        <taxon>Eukaryota</taxon>
        <taxon>Sar</taxon>
        <taxon>Alveolata</taxon>
        <taxon>Apicomplexa</taxon>
        <taxon>Aconoidasida</taxon>
        <taxon>Piroplasmida</taxon>
        <taxon>Babesiidae</taxon>
        <taxon>Babesia</taxon>
    </lineage>
</organism>
<dbReference type="SUPFAM" id="SSF109604">
    <property type="entry name" value="HD-domain/PDEase-like"/>
    <property type="match status" value="1"/>
</dbReference>
<feature type="domain" description="PDEase" evidence="8">
    <location>
        <begin position="443"/>
        <end position="761"/>
    </location>
</feature>
<feature type="binding site" evidence="5">
    <location>
        <position position="520"/>
    </location>
    <ligand>
        <name>Zn(2+)</name>
        <dbReference type="ChEBI" id="CHEBI:29105"/>
        <label>1</label>
    </ligand>
</feature>
<accession>A0A061DAE7</accession>
<dbReference type="OMA" id="YHNKMHG"/>
<feature type="transmembrane region" description="Helical" evidence="7">
    <location>
        <begin position="243"/>
        <end position="264"/>
    </location>
</feature>
<protein>
    <recommendedName>
        <fullName evidence="6">Phosphodiesterase</fullName>
        <ecNumber evidence="6">3.1.4.-</ecNumber>
    </recommendedName>
</protein>
<evidence type="ECO:0000256" key="2">
    <source>
        <dbReference type="ARBA" id="ARBA00022801"/>
    </source>
</evidence>
<evidence type="ECO:0000256" key="1">
    <source>
        <dbReference type="ARBA" id="ARBA00022723"/>
    </source>
</evidence>
<dbReference type="SMART" id="SM00471">
    <property type="entry name" value="HDc"/>
    <property type="match status" value="1"/>
</dbReference>
<dbReference type="InterPro" id="IPR023174">
    <property type="entry name" value="PDEase_CS"/>
</dbReference>
<sequence length="789" mass="89770">MGGVDGVNPSLLAHDESSSCCATFIGPRDFSHIVDPDTFETDVRDAMANMPHFLTLYSKFDNVTAIDCLRSRVRENSAHIFRPWWYALAFKNPCLERLFALNVSYRASRSILANCLIIPIMAFVRSLMKTLMKRNVINGQDFTPLLHYFTVAVILSAVLLTLPTLMLQNKVKHQTETMCYATYSLMLLLWGVLHYLFRDLVYQMEGAPSERWMMELLTWISLLLFGLGFIAILFNVMKLRCCIGQYVLVFHLICHFIATITILSKHSQDILWFDGLVRLLMYITFTAFSYWLLYTSEFEMRIRFLIWLSTYLSRNVMGTSCTNVNQFVTAAERLHDGLQECKDMLLAIRSEGDLRSADSKQRMSKIGETLEACMQQLRSGDNLYGLSYGDLEVRDEQLEVIDAYLWSTKDRFSSQLTTLRGSADTNYVSRSSLSFPVYSAPSPPLQITPFEDVAYNVLVSDWNFDVLNHFATTDQAFLSIGCGMLYQFEMLHNVDRTTIVSFLSRLESFYLDVPYHNKMHGAMVAQKLLCLANYIHMLEHLNPLDEALLIVSALAHDVGHPARNNSFFVRTQHPVAQLYNDIAVLENYHAANTFRILSTAGCNVFADFDYEYVRSQIIGLILATDTVDNFQMISQFVLMRSSEEFTFEDLKTRMLTSKMLIKAADVAAPTMPWAISQEWVSRLLGEFYAQGAEEAALGLPISALCDRTHHQQAAKSQAAFLKIVVSPLYRSILPLGSVELDQIMRQVESNIERWTGMDTAGDTIHCIECDDAKANLDVSFVLDYLSHKA</sequence>
<evidence type="ECO:0000256" key="5">
    <source>
        <dbReference type="PIRSR" id="PIRSR623088-3"/>
    </source>
</evidence>
<proteinExistence type="inferred from homology"/>
<dbReference type="EC" id="3.1.4.-" evidence="6"/>
<feature type="binding site" evidence="5">
    <location>
        <position position="665"/>
    </location>
    <ligand>
        <name>Zn(2+)</name>
        <dbReference type="ChEBI" id="CHEBI:29105"/>
        <label>1</label>
    </ligand>
</feature>
<keyword evidence="7" id="KW-0812">Transmembrane</keyword>
<comment type="cofactor">
    <cofactor evidence="6">
        <name>a divalent metal cation</name>
        <dbReference type="ChEBI" id="CHEBI:60240"/>
    </cofactor>
    <text evidence="6">Binds 2 divalent metal cations per subunit. Site 1 may preferentially bind zinc ions, while site 2 has a preference for magnesium and/or manganese ions.</text>
</comment>
<dbReference type="CDD" id="cd00077">
    <property type="entry name" value="HDc"/>
    <property type="match status" value="1"/>
</dbReference>
<dbReference type="OrthoDB" id="189220at2759"/>
<dbReference type="Proteomes" id="UP000033188">
    <property type="component" value="Chromosome 4"/>
</dbReference>
<feature type="binding site" evidence="5">
    <location>
        <position position="557"/>
    </location>
    <ligand>
        <name>Zn(2+)</name>
        <dbReference type="ChEBI" id="CHEBI:29105"/>
        <label>2</label>
    </ligand>
</feature>
<evidence type="ECO:0000313" key="9">
    <source>
        <dbReference type="EMBL" id="CDR97676.1"/>
    </source>
</evidence>
<feature type="transmembrane region" description="Helical" evidence="7">
    <location>
        <begin position="217"/>
        <end position="236"/>
    </location>
</feature>
<feature type="binding site" evidence="4">
    <location>
        <position position="717"/>
    </location>
    <ligand>
        <name>AMP</name>
        <dbReference type="ChEBI" id="CHEBI:456215"/>
    </ligand>
</feature>
<dbReference type="RefSeq" id="XP_012769862.1">
    <property type="nucleotide sequence ID" value="XM_012914408.1"/>
</dbReference>
<dbReference type="InterPro" id="IPR023088">
    <property type="entry name" value="PDEase"/>
</dbReference>
<feature type="binding site" evidence="5">
    <location>
        <position position="556"/>
    </location>
    <ligand>
        <name>Zn(2+)</name>
        <dbReference type="ChEBI" id="CHEBI:29105"/>
        <label>1</label>
    </ligand>
</feature>
<evidence type="ECO:0000313" key="10">
    <source>
        <dbReference type="Proteomes" id="UP000033188"/>
    </source>
</evidence>
<reference evidence="10" key="1">
    <citation type="journal article" date="2014" name="Nucleic Acids Res.">
        <title>The evolutionary dynamics of variant antigen genes in Babesia reveal a history of genomic innovation underlying host-parasite interaction.</title>
        <authorList>
            <person name="Jackson A.P."/>
            <person name="Otto T.D."/>
            <person name="Darby A."/>
            <person name="Ramaprasad A."/>
            <person name="Xia D."/>
            <person name="Echaide I.E."/>
            <person name="Farber M."/>
            <person name="Gahlot S."/>
            <person name="Gamble J."/>
            <person name="Gupta D."/>
            <person name="Gupta Y."/>
            <person name="Jackson L."/>
            <person name="Malandrin L."/>
            <person name="Malas T.B."/>
            <person name="Moussa E."/>
            <person name="Nair M."/>
            <person name="Reid A.J."/>
            <person name="Sanders M."/>
            <person name="Sharma J."/>
            <person name="Tracey A."/>
            <person name="Quail M.A."/>
            <person name="Weir W."/>
            <person name="Wastling J.M."/>
            <person name="Hall N."/>
            <person name="Willadsen P."/>
            <person name="Lingelbach K."/>
            <person name="Shiels B."/>
            <person name="Tait A."/>
            <person name="Berriman M."/>
            <person name="Allred D.R."/>
            <person name="Pain A."/>
        </authorList>
    </citation>
    <scope>NUCLEOTIDE SEQUENCE [LARGE SCALE GENOMIC DNA]</scope>
    <source>
        <strain evidence="10">Bond</strain>
    </source>
</reference>
<dbReference type="AlphaFoldDB" id="A0A061DAE7"/>
<feature type="binding site" evidence="4">
    <location>
        <position position="557"/>
    </location>
    <ligand>
        <name>AMP</name>
        <dbReference type="ChEBI" id="CHEBI:456215"/>
    </ligand>
</feature>
<evidence type="ECO:0000256" key="7">
    <source>
        <dbReference type="SAM" id="Phobius"/>
    </source>
</evidence>
<feature type="transmembrane region" description="Helical" evidence="7">
    <location>
        <begin position="270"/>
        <end position="293"/>
    </location>
</feature>
<feature type="transmembrane region" description="Helical" evidence="7">
    <location>
        <begin position="111"/>
        <end position="128"/>
    </location>
</feature>
<dbReference type="VEuPathDB" id="PiroplasmaDB:BBBOND_0401680"/>
<evidence type="ECO:0000259" key="8">
    <source>
        <dbReference type="PROSITE" id="PS51845"/>
    </source>
</evidence>
<keyword evidence="1 5" id="KW-0479">Metal-binding</keyword>
<feature type="active site" description="Proton donor" evidence="3">
    <location>
        <position position="516"/>
    </location>
</feature>
<dbReference type="STRING" id="5866.A0A061DAE7"/>
<dbReference type="PRINTS" id="PR00387">
    <property type="entry name" value="PDIESTERASE1"/>
</dbReference>
<feature type="transmembrane region" description="Helical" evidence="7">
    <location>
        <begin position="148"/>
        <end position="167"/>
    </location>
</feature>